<keyword evidence="3" id="KW-1133">Transmembrane helix</keyword>
<dbReference type="SMART" id="SM00313">
    <property type="entry name" value="PXA"/>
    <property type="match status" value="1"/>
</dbReference>
<feature type="region of interest" description="Disordered" evidence="2">
    <location>
        <begin position="714"/>
        <end position="738"/>
    </location>
</feature>
<feature type="compositionally biased region" description="Polar residues" evidence="2">
    <location>
        <begin position="714"/>
        <end position="724"/>
    </location>
</feature>
<organism evidence="6 7">
    <name type="scientific">Aspergillus ellipticus CBS 707.79</name>
    <dbReference type="NCBI Taxonomy" id="1448320"/>
    <lineage>
        <taxon>Eukaryota</taxon>
        <taxon>Fungi</taxon>
        <taxon>Dikarya</taxon>
        <taxon>Ascomycota</taxon>
        <taxon>Pezizomycotina</taxon>
        <taxon>Eurotiomycetes</taxon>
        <taxon>Eurotiomycetidae</taxon>
        <taxon>Eurotiales</taxon>
        <taxon>Aspergillaceae</taxon>
        <taxon>Aspergillus</taxon>
        <taxon>Aspergillus subgen. Circumdati</taxon>
    </lineage>
</organism>
<evidence type="ECO:0008006" key="8">
    <source>
        <dbReference type="Google" id="ProtNLM"/>
    </source>
</evidence>
<keyword evidence="3" id="KW-0472">Membrane</keyword>
<feature type="region of interest" description="Disordered" evidence="2">
    <location>
        <begin position="404"/>
        <end position="490"/>
    </location>
</feature>
<feature type="region of interest" description="Disordered" evidence="2">
    <location>
        <begin position="346"/>
        <end position="386"/>
    </location>
</feature>
<reference evidence="6 7" key="1">
    <citation type="submission" date="2018-02" db="EMBL/GenBank/DDBJ databases">
        <title>The genomes of Aspergillus section Nigri reveals drivers in fungal speciation.</title>
        <authorList>
            <consortium name="DOE Joint Genome Institute"/>
            <person name="Vesth T.C."/>
            <person name="Nybo J."/>
            <person name="Theobald S."/>
            <person name="Brandl J."/>
            <person name="Frisvad J.C."/>
            <person name="Nielsen K.F."/>
            <person name="Lyhne E.K."/>
            <person name="Kogle M.E."/>
            <person name="Kuo A."/>
            <person name="Riley R."/>
            <person name="Clum A."/>
            <person name="Nolan M."/>
            <person name="Lipzen A."/>
            <person name="Salamov A."/>
            <person name="Henrissat B."/>
            <person name="Wiebenga A."/>
            <person name="De vries R.P."/>
            <person name="Grigoriev I.V."/>
            <person name="Mortensen U.H."/>
            <person name="Andersen M.R."/>
            <person name="Baker S.E."/>
        </authorList>
    </citation>
    <scope>NUCLEOTIDE SEQUENCE [LARGE SCALE GENOMIC DNA]</scope>
    <source>
        <strain evidence="6 7">CBS 707.79</strain>
    </source>
</reference>
<accession>A0A319DJR6</accession>
<dbReference type="InterPro" id="IPR003114">
    <property type="entry name" value="Phox_assoc"/>
</dbReference>
<dbReference type="GO" id="GO:0035091">
    <property type="term" value="F:phosphatidylinositol binding"/>
    <property type="evidence" value="ECO:0007669"/>
    <property type="project" value="InterPro"/>
</dbReference>
<evidence type="ECO:0000259" key="5">
    <source>
        <dbReference type="PROSITE" id="PS51207"/>
    </source>
</evidence>
<dbReference type="VEuPathDB" id="FungiDB:BO71DRAFT_416792"/>
<feature type="compositionally biased region" description="Low complexity" evidence="2">
    <location>
        <begin position="481"/>
        <end position="490"/>
    </location>
</feature>
<proteinExistence type="inferred from homology"/>
<dbReference type="InterPro" id="IPR013937">
    <property type="entry name" value="Sorting_nexin_C"/>
</dbReference>
<feature type="domain" description="PX" evidence="4">
    <location>
        <begin position="476"/>
        <end position="618"/>
    </location>
</feature>
<keyword evidence="3" id="KW-0812">Transmembrane</keyword>
<evidence type="ECO:0000256" key="1">
    <source>
        <dbReference type="ARBA" id="ARBA00010883"/>
    </source>
</evidence>
<dbReference type="Gene3D" id="3.30.1520.10">
    <property type="entry name" value="Phox-like domain"/>
    <property type="match status" value="1"/>
</dbReference>
<dbReference type="AlphaFoldDB" id="A0A319DJR6"/>
<feature type="compositionally biased region" description="Basic and acidic residues" evidence="2">
    <location>
        <begin position="404"/>
        <end position="439"/>
    </location>
</feature>
<evidence type="ECO:0000256" key="2">
    <source>
        <dbReference type="SAM" id="MobiDB-lite"/>
    </source>
</evidence>
<dbReference type="Proteomes" id="UP000247810">
    <property type="component" value="Unassembled WGS sequence"/>
</dbReference>
<dbReference type="InterPro" id="IPR001683">
    <property type="entry name" value="PX_dom"/>
</dbReference>
<feature type="domain" description="PXA" evidence="5">
    <location>
        <begin position="142"/>
        <end position="323"/>
    </location>
</feature>
<dbReference type="PROSITE" id="PS51207">
    <property type="entry name" value="PXA"/>
    <property type="match status" value="1"/>
</dbReference>
<dbReference type="CDD" id="cd06093">
    <property type="entry name" value="PX_domain"/>
    <property type="match status" value="1"/>
</dbReference>
<dbReference type="OrthoDB" id="41200at2759"/>
<evidence type="ECO:0000313" key="6">
    <source>
        <dbReference type="EMBL" id="PYH97781.1"/>
    </source>
</evidence>
<dbReference type="PROSITE" id="PS50195">
    <property type="entry name" value="PX"/>
    <property type="match status" value="1"/>
</dbReference>
<feature type="transmembrane region" description="Helical" evidence="3">
    <location>
        <begin position="39"/>
        <end position="66"/>
    </location>
</feature>
<evidence type="ECO:0000313" key="7">
    <source>
        <dbReference type="Proteomes" id="UP000247810"/>
    </source>
</evidence>
<dbReference type="PANTHER" id="PTHR22775">
    <property type="entry name" value="SORTING NEXIN"/>
    <property type="match status" value="1"/>
</dbReference>
<sequence>MDEAPACVAEQVEASGRSYPKKEVLDFILHFLTNSSNEALLCALACLTGATVVIFGRLGLLLIGFVTGIMLHASWEGLDNHSGDSSERIRTSKRREVSLDIASRLLDWPERKSFKTYERNNGVEQGSVEEEPPADLDYSYLGLETAAALELITDAVMRDYVNYWSEPILPSETSFPLSCRKILTSFISSMSSHLSRKRAADTFLELLTNSSSMIIVLLNELSAVFQSVELPDSPEQIIIRYLEKFPESSLANILAKEQQAKKLNMVAGDILSSFLDSQVYNCPPLRDFLREILSSVLFESTISSLSRPDIINGWIIYLLSRGESEIMTAIDAGVEGAQKQGVTSAIASPNVNQPPSIMSGNTISDSKTSPGNAQQESADTDKATEEAALEAKRLSDMIAAHELQKQIPEKAAKDKARNDTSFDNDRKSSSADSTRDKTPLTKQSPTEVMSEGRIEYQCETELKEAPETTNSPLSSPKNPVSMNISPESMPSSSSISLYRASIMIETDSEVGGKGLLRSKPTLNYLLQIEPLSSRSTGWMVFRKYADFESLHETLEAISRLNKIQTFAEEHPIVPSWKGQTNSDLAKNLERYLQDALHLESLAESERMRRFFGKDEHLTSRSINAFGKTGFPFPSQTVLENVGKGVLGALTNAPKGVSGSGKAVLEGMSGVFGGGISQKSLPKSVLGDHAKVTGCSHQNVSMNHNLKRETESLARTGTISQSDDGPSSCKPLSPQPDDRFDIQLTETSFETNGLKKEVSIPESKVPIDLPYLEANESGPLHESGNEQALDAEPPKTKNKKSTITQEETCIAVELIFAVINELYTLSSAWNIRRTLLNAAKSYVLRPGNPNLETIRGLLQESIIDEHTSDMAIGMYLNKLRENAFPTETELKHWPSPPSDTEKKQLKETARKVFIEKGLPQALTSVMGASASKEALGKVFDCLQVEKIARGFVYTLLLQALKLSESGIRSNFIIIK</sequence>
<dbReference type="Pfam" id="PF00787">
    <property type="entry name" value="PX"/>
    <property type="match status" value="1"/>
</dbReference>
<dbReference type="Pfam" id="PF02194">
    <property type="entry name" value="PXA"/>
    <property type="match status" value="1"/>
</dbReference>
<name>A0A319DJR6_9EURO</name>
<protein>
    <recommendedName>
        <fullName evidence="8">PXA domain-containing protein</fullName>
    </recommendedName>
</protein>
<evidence type="ECO:0000256" key="3">
    <source>
        <dbReference type="SAM" id="Phobius"/>
    </source>
</evidence>
<evidence type="ECO:0000259" key="4">
    <source>
        <dbReference type="PROSITE" id="PS50195"/>
    </source>
</evidence>
<feature type="region of interest" description="Disordered" evidence="2">
    <location>
        <begin position="773"/>
        <end position="800"/>
    </location>
</feature>
<feature type="compositionally biased region" description="Polar residues" evidence="2">
    <location>
        <begin position="346"/>
        <end position="377"/>
    </location>
</feature>
<gene>
    <name evidence="6" type="ORF">BO71DRAFT_416792</name>
</gene>
<dbReference type="InterPro" id="IPR036871">
    <property type="entry name" value="PX_dom_sf"/>
</dbReference>
<dbReference type="PANTHER" id="PTHR22775:SF47">
    <property type="entry name" value="MEIOTICALLY UP-REGULATED GENE 122 PROTEIN"/>
    <property type="match status" value="1"/>
</dbReference>
<dbReference type="SUPFAM" id="SSF64268">
    <property type="entry name" value="PX domain"/>
    <property type="match status" value="1"/>
</dbReference>
<dbReference type="Pfam" id="PF08628">
    <property type="entry name" value="Nexin_C"/>
    <property type="match status" value="1"/>
</dbReference>
<dbReference type="EMBL" id="KZ825819">
    <property type="protein sequence ID" value="PYH97781.1"/>
    <property type="molecule type" value="Genomic_DNA"/>
</dbReference>
<comment type="similarity">
    <text evidence="1">Belongs to the sorting nexin family.</text>
</comment>
<feature type="compositionally biased region" description="Polar residues" evidence="2">
    <location>
        <begin position="467"/>
        <end position="480"/>
    </location>
</feature>
<keyword evidence="7" id="KW-1185">Reference proteome</keyword>
<feature type="compositionally biased region" description="Basic and acidic residues" evidence="2">
    <location>
        <begin position="450"/>
        <end position="466"/>
    </location>
</feature>